<dbReference type="Proteomes" id="UP000298061">
    <property type="component" value="Unassembled WGS sequence"/>
</dbReference>
<comment type="caution">
    <text evidence="1">The sequence shown here is derived from an EMBL/GenBank/DDBJ whole genome shotgun (WGS) entry which is preliminary data.</text>
</comment>
<dbReference type="OrthoDB" id="2588098at2759"/>
<accession>A0A4Z0A914</accession>
<evidence type="ECO:0000313" key="1">
    <source>
        <dbReference type="EMBL" id="TFY82764.1"/>
    </source>
</evidence>
<proteinExistence type="predicted"/>
<organism evidence="1 2">
    <name type="scientific">Hericium alpestre</name>
    <dbReference type="NCBI Taxonomy" id="135208"/>
    <lineage>
        <taxon>Eukaryota</taxon>
        <taxon>Fungi</taxon>
        <taxon>Dikarya</taxon>
        <taxon>Basidiomycota</taxon>
        <taxon>Agaricomycotina</taxon>
        <taxon>Agaricomycetes</taxon>
        <taxon>Russulales</taxon>
        <taxon>Hericiaceae</taxon>
        <taxon>Hericium</taxon>
    </lineage>
</organism>
<protein>
    <submittedName>
        <fullName evidence="1">Uncharacterized protein</fullName>
    </submittedName>
</protein>
<evidence type="ECO:0000313" key="2">
    <source>
        <dbReference type="Proteomes" id="UP000298061"/>
    </source>
</evidence>
<gene>
    <name evidence="1" type="ORF">EWM64_g1257</name>
</gene>
<sequence>MDQQWILVNLDKRQWMQTSDTWAKTLVRINGHHRIFTPFLPTPTINIGEAPPRRDGQAISRHASLTFSFLRRLPCELLDYVFLSIEDDFGCICLGLTCYFLWEIGRRHVKNRYMEDAPASWVGNRVVCAGSISSVDDEFAESLMEEKEENWPTRGRQNLFEFAKGHFMPMHLRSEINDGLNQRAVRAAHDIGFDAQDLAALHAVLGPSTKPVIPDIEQVKSLHPRIIRNLSRKEYVRQEALNRYLFKYGRFVEGSYRRLGFGHVIWMRTAWSTIDSVGVPQGTVKAHKGRWAGDQFDFVENADFTETEVGDDGLLVPWKDVSEEVVKELRSVFRALNRA</sequence>
<name>A0A4Z0A914_9AGAM</name>
<dbReference type="EMBL" id="SFCI01000081">
    <property type="protein sequence ID" value="TFY82764.1"/>
    <property type="molecule type" value="Genomic_DNA"/>
</dbReference>
<keyword evidence="2" id="KW-1185">Reference proteome</keyword>
<dbReference type="AlphaFoldDB" id="A0A4Z0A914"/>
<reference evidence="1 2" key="1">
    <citation type="submission" date="2019-02" db="EMBL/GenBank/DDBJ databases">
        <title>Genome sequencing of the rare red list fungi Hericium alpestre (H. flagellum).</title>
        <authorList>
            <person name="Buettner E."/>
            <person name="Kellner H."/>
        </authorList>
    </citation>
    <scope>NUCLEOTIDE SEQUENCE [LARGE SCALE GENOMIC DNA]</scope>
    <source>
        <strain evidence="1 2">DSM 108284</strain>
    </source>
</reference>